<keyword evidence="1" id="KW-0812">Transmembrane</keyword>
<feature type="transmembrane region" description="Helical" evidence="1">
    <location>
        <begin position="95"/>
        <end position="112"/>
    </location>
</feature>
<dbReference type="AlphaFoldDB" id="A0A6J7IMW2"/>
<dbReference type="EMBL" id="CAFBMK010000174">
    <property type="protein sequence ID" value="CAB4932603.1"/>
    <property type="molecule type" value="Genomic_DNA"/>
</dbReference>
<proteinExistence type="predicted"/>
<keyword evidence="1" id="KW-1133">Transmembrane helix</keyword>
<evidence type="ECO:0000256" key="1">
    <source>
        <dbReference type="SAM" id="Phobius"/>
    </source>
</evidence>
<protein>
    <submittedName>
        <fullName evidence="2">Unannotated protein</fullName>
    </submittedName>
</protein>
<gene>
    <name evidence="2" type="ORF">UFOPK3564_02461</name>
</gene>
<reference evidence="2" key="1">
    <citation type="submission" date="2020-05" db="EMBL/GenBank/DDBJ databases">
        <authorList>
            <person name="Chiriac C."/>
            <person name="Salcher M."/>
            <person name="Ghai R."/>
            <person name="Kavagutti S V."/>
        </authorList>
    </citation>
    <scope>NUCLEOTIDE SEQUENCE</scope>
</reference>
<organism evidence="2">
    <name type="scientific">freshwater metagenome</name>
    <dbReference type="NCBI Taxonomy" id="449393"/>
    <lineage>
        <taxon>unclassified sequences</taxon>
        <taxon>metagenomes</taxon>
        <taxon>ecological metagenomes</taxon>
    </lineage>
</organism>
<feature type="transmembrane region" description="Helical" evidence="1">
    <location>
        <begin position="31"/>
        <end position="52"/>
    </location>
</feature>
<accession>A0A6J7IMW2</accession>
<evidence type="ECO:0000313" key="2">
    <source>
        <dbReference type="EMBL" id="CAB4932603.1"/>
    </source>
</evidence>
<keyword evidence="1" id="KW-0472">Membrane</keyword>
<name>A0A6J7IMW2_9ZZZZ</name>
<feature type="transmembrane region" description="Helical" evidence="1">
    <location>
        <begin position="64"/>
        <end position="83"/>
    </location>
</feature>
<sequence length="119" mass="12895">MTTDRVRALLIVVALAAIVYAVPSGQNSANAIGAAFSALILAAMVLFGARIYREHRGRLEELGDAHRLLFFAGLGSFVVAMAARPSLTDTGPGTVLFIVLLLMPVVMLYAVYQRWRDVF</sequence>